<evidence type="ECO:0000313" key="5">
    <source>
        <dbReference type="EMBL" id="KKZ60525.1"/>
    </source>
</evidence>
<dbReference type="EMBL" id="LCZI01001528">
    <property type="protein sequence ID" value="KKZ60525.1"/>
    <property type="molecule type" value="Genomic_DNA"/>
</dbReference>
<keyword evidence="2" id="KW-0238">DNA-binding</keyword>
<evidence type="ECO:0000256" key="3">
    <source>
        <dbReference type="ARBA" id="ARBA00023163"/>
    </source>
</evidence>
<dbReference type="SUPFAM" id="SSF57701">
    <property type="entry name" value="Zn2/Cys6 DNA-binding domain"/>
    <property type="match status" value="1"/>
</dbReference>
<dbReference type="Gene3D" id="4.10.240.10">
    <property type="entry name" value="Zn(2)-C6 fungal-type DNA-binding domain"/>
    <property type="match status" value="1"/>
</dbReference>
<dbReference type="OrthoDB" id="2129491at2759"/>
<proteinExistence type="predicted"/>
<evidence type="ECO:0000256" key="1">
    <source>
        <dbReference type="ARBA" id="ARBA00023015"/>
    </source>
</evidence>
<gene>
    <name evidence="5" type="ORF">EMCG_04804</name>
</gene>
<dbReference type="GO" id="GO:0003677">
    <property type="term" value="F:DNA binding"/>
    <property type="evidence" value="ECO:0007669"/>
    <property type="project" value="UniProtKB-KW"/>
</dbReference>
<dbReference type="VEuPathDB" id="FungiDB:EMCG_04804"/>
<keyword evidence="3" id="KW-0804">Transcription</keyword>
<dbReference type="InterPro" id="IPR001138">
    <property type="entry name" value="Zn2Cys6_DnaBD"/>
</dbReference>
<dbReference type="Proteomes" id="UP000034164">
    <property type="component" value="Unassembled WGS sequence"/>
</dbReference>
<name>A0A0G2HS47_9EURO</name>
<keyword evidence="1" id="KW-0805">Transcription regulation</keyword>
<organism evidence="5 6">
    <name type="scientific">[Emmonsia] crescens</name>
    <dbReference type="NCBI Taxonomy" id="73230"/>
    <lineage>
        <taxon>Eukaryota</taxon>
        <taxon>Fungi</taxon>
        <taxon>Dikarya</taxon>
        <taxon>Ascomycota</taxon>
        <taxon>Pezizomycotina</taxon>
        <taxon>Eurotiomycetes</taxon>
        <taxon>Eurotiomycetidae</taxon>
        <taxon>Onygenales</taxon>
        <taxon>Ajellomycetaceae</taxon>
        <taxon>Emergomyces</taxon>
    </lineage>
</organism>
<sequence>MQEQRTERGPRGKYASLRCHGCRSRKIKCILPNPDEIEPSGIPQTAAKSCERCCNFNLECIIERTSLGRPAAKRVRRTDSHPRNYPALLTEPDVGADEIVPIPGTTPSNLEIKGYIYSEEITDKSLILQKDSRFNPSELHVTIRGKQEIFQSMIEPDCFLSSILANDQAFGAAIPHATSSWNIRPLSDLISHDMATSLDDCLVWHRFFLPQTPTLVSIRKRLSSDECASANCATNLLFALLCLIVFETPESPFGQNNTHLKRSIQLAVSSYGQEFIFSPPAHRDSVVVSLLLSDYKPTALVSSQNVSHKAVKSGLYVNLAYRIADRLELLPTQASLNPRELKATEFFGLDICLTDVLQGMQVFCYDALLDGFITKPLQVMRKVVSCMKPHIEVCQNILKYRQCLPRIIYHIQYTTATYILMEALVDMKQSWSNLESLSNVTEECERKCLEQITHSNCFLAALSNYGKQDELSAVRSLLEMRFHSVYTVVCGAALFYATVLRARFQLGGIIGADPEIYCHEAFQVGAQVIDTYKNISSEKALNLSAFMSRFGGPYPNKLGAILDMFIECTEKLELNGVAFRPPPRQLVLEIVFLCKNIVENNVIQLKSFGRLHQNLDTQLGLFEKCARRIESMVASPWNSIDAAFAGGCVYAASSKTIHGLCEFMENLKIRASKEKDGKEKSGILEVPTDSNGLDFEFSSEGWEELWPEVGGFDIFETLQGQFDWCSALSPLPEFEPPSTPIDNIIDGEQTQSI</sequence>
<dbReference type="InterPro" id="IPR036864">
    <property type="entry name" value="Zn2-C6_fun-type_DNA-bd_sf"/>
</dbReference>
<accession>A0A0G2HS47</accession>
<dbReference type="GO" id="GO:0008270">
    <property type="term" value="F:zinc ion binding"/>
    <property type="evidence" value="ECO:0007669"/>
    <property type="project" value="InterPro"/>
</dbReference>
<evidence type="ECO:0000313" key="6">
    <source>
        <dbReference type="Proteomes" id="UP000034164"/>
    </source>
</evidence>
<evidence type="ECO:0008006" key="7">
    <source>
        <dbReference type="Google" id="ProtNLM"/>
    </source>
</evidence>
<dbReference type="AlphaFoldDB" id="A0A0G2HS47"/>
<evidence type="ECO:0000256" key="2">
    <source>
        <dbReference type="ARBA" id="ARBA00023125"/>
    </source>
</evidence>
<dbReference type="GO" id="GO:0000981">
    <property type="term" value="F:DNA-binding transcription factor activity, RNA polymerase II-specific"/>
    <property type="evidence" value="ECO:0007669"/>
    <property type="project" value="InterPro"/>
</dbReference>
<reference evidence="6" key="1">
    <citation type="journal article" date="2015" name="PLoS Genet.">
        <title>The dynamic genome and transcriptome of the human fungal pathogen Blastomyces and close relative Emmonsia.</title>
        <authorList>
            <person name="Munoz J.F."/>
            <person name="Gauthier G.M."/>
            <person name="Desjardins C.A."/>
            <person name="Gallo J.E."/>
            <person name="Holder J."/>
            <person name="Sullivan T.D."/>
            <person name="Marty A.J."/>
            <person name="Carmen J.C."/>
            <person name="Chen Z."/>
            <person name="Ding L."/>
            <person name="Gujja S."/>
            <person name="Magrini V."/>
            <person name="Misas E."/>
            <person name="Mitreva M."/>
            <person name="Priest M."/>
            <person name="Saif S."/>
            <person name="Whiston E.A."/>
            <person name="Young S."/>
            <person name="Zeng Q."/>
            <person name="Goldman W.E."/>
            <person name="Mardis E.R."/>
            <person name="Taylor J.W."/>
            <person name="McEwen J.G."/>
            <person name="Clay O.K."/>
            <person name="Klein B.S."/>
            <person name="Cuomo C.A."/>
        </authorList>
    </citation>
    <scope>NUCLEOTIDE SEQUENCE [LARGE SCALE GENOMIC DNA]</scope>
    <source>
        <strain evidence="6">UAMH 3008</strain>
    </source>
</reference>
<evidence type="ECO:0000256" key="4">
    <source>
        <dbReference type="ARBA" id="ARBA00023242"/>
    </source>
</evidence>
<protein>
    <recommendedName>
        <fullName evidence="7">Zn(2)-C6 fungal-type domain-containing protein</fullName>
    </recommendedName>
</protein>
<dbReference type="CDD" id="cd00067">
    <property type="entry name" value="GAL4"/>
    <property type="match status" value="1"/>
</dbReference>
<comment type="caution">
    <text evidence="5">The sequence shown here is derived from an EMBL/GenBank/DDBJ whole genome shotgun (WGS) entry which is preliminary data.</text>
</comment>
<keyword evidence="4" id="KW-0539">Nucleus</keyword>